<keyword evidence="8" id="KW-1185">Reference proteome</keyword>
<comment type="caution">
    <text evidence="7">The sequence shown here is derived from an EMBL/GenBank/DDBJ whole genome shotgun (WGS) entry which is preliminary data.</text>
</comment>
<keyword evidence="4 6" id="KW-0472">Membrane</keyword>
<evidence type="ECO:0000256" key="6">
    <source>
        <dbReference type="SAM" id="Phobius"/>
    </source>
</evidence>
<evidence type="ECO:0000256" key="5">
    <source>
        <dbReference type="SAM" id="MobiDB-lite"/>
    </source>
</evidence>
<feature type="transmembrane region" description="Helical" evidence="6">
    <location>
        <begin position="44"/>
        <end position="65"/>
    </location>
</feature>
<evidence type="ECO:0000256" key="2">
    <source>
        <dbReference type="ARBA" id="ARBA00022692"/>
    </source>
</evidence>
<sequence length="325" mass="33811">MTDADRPSVLPATDRPPLIPPAGPPPYWPPEAGRPPSRDGRRRAFSGAVVAIALLVITVAVIAAASPHRIAGRAVAAPGAEGTRAALSPGTGGRAVPRLADNTLLAAGVTLGAVPCTLPDIGRAPAQLEAFYRALLACLDQSWQPALDKAGEPAATVILSLNLPTHSACGDAPSKNEAVAYYCGGDTTIYAPTEWMLADANLNRARHIATIAHEYGHHIQRQSGILAAAAARMSSPRQETAADKEQVRRIELQANCFGALFLAAVAGRESVTVSMANAAVADYGRAQDSDTHGSRKHQLAWAKAGFENRTTAACNTWSAPAADVS</sequence>
<gene>
    <name evidence="7" type="ORF">ACFSYJ_07370</name>
</gene>
<dbReference type="Proteomes" id="UP001597419">
    <property type="component" value="Unassembled WGS sequence"/>
</dbReference>
<evidence type="ECO:0000313" key="8">
    <source>
        <dbReference type="Proteomes" id="UP001597419"/>
    </source>
</evidence>
<organism evidence="7 8">
    <name type="scientific">Amycolatopsis samaneae</name>
    <dbReference type="NCBI Taxonomy" id="664691"/>
    <lineage>
        <taxon>Bacteria</taxon>
        <taxon>Bacillati</taxon>
        <taxon>Actinomycetota</taxon>
        <taxon>Actinomycetes</taxon>
        <taxon>Pseudonocardiales</taxon>
        <taxon>Pseudonocardiaceae</taxon>
        <taxon>Amycolatopsis</taxon>
    </lineage>
</organism>
<proteinExistence type="predicted"/>
<comment type="subcellular location">
    <subcellularLocation>
        <location evidence="1">Membrane</location>
        <topology evidence="1">Single-pass membrane protein</topology>
    </subcellularLocation>
</comment>
<dbReference type="PANTHER" id="PTHR30168">
    <property type="entry name" value="PUTATIVE MEMBRANE PROTEIN YPFJ"/>
    <property type="match status" value="1"/>
</dbReference>
<evidence type="ECO:0000256" key="3">
    <source>
        <dbReference type="ARBA" id="ARBA00022989"/>
    </source>
</evidence>
<dbReference type="InterPro" id="IPR007343">
    <property type="entry name" value="Uncharacterised_pept_Zn_put"/>
</dbReference>
<evidence type="ECO:0000256" key="4">
    <source>
        <dbReference type="ARBA" id="ARBA00023136"/>
    </source>
</evidence>
<keyword evidence="3 6" id="KW-1133">Transmembrane helix</keyword>
<dbReference type="EMBL" id="JBHUKU010000004">
    <property type="protein sequence ID" value="MFD2458411.1"/>
    <property type="molecule type" value="Genomic_DNA"/>
</dbReference>
<protein>
    <submittedName>
        <fullName evidence="7">Neutral zinc metallopeptidase</fullName>
    </submittedName>
</protein>
<evidence type="ECO:0000313" key="7">
    <source>
        <dbReference type="EMBL" id="MFD2458411.1"/>
    </source>
</evidence>
<feature type="compositionally biased region" description="Pro residues" evidence="5">
    <location>
        <begin position="17"/>
        <end position="33"/>
    </location>
</feature>
<reference evidence="8" key="1">
    <citation type="journal article" date="2019" name="Int. J. Syst. Evol. Microbiol.">
        <title>The Global Catalogue of Microorganisms (GCM) 10K type strain sequencing project: providing services to taxonomists for standard genome sequencing and annotation.</title>
        <authorList>
            <consortium name="The Broad Institute Genomics Platform"/>
            <consortium name="The Broad Institute Genome Sequencing Center for Infectious Disease"/>
            <person name="Wu L."/>
            <person name="Ma J."/>
        </authorList>
    </citation>
    <scope>NUCLEOTIDE SEQUENCE [LARGE SCALE GENOMIC DNA]</scope>
    <source>
        <strain evidence="8">CGMCC 4.7643</strain>
    </source>
</reference>
<dbReference type="Gene3D" id="1.10.10.2910">
    <property type="match status" value="1"/>
</dbReference>
<name>A0ABW5GB98_9PSEU</name>
<evidence type="ECO:0000256" key="1">
    <source>
        <dbReference type="ARBA" id="ARBA00004167"/>
    </source>
</evidence>
<accession>A0ABW5GB98</accession>
<keyword evidence="2 6" id="KW-0812">Transmembrane</keyword>
<feature type="region of interest" description="Disordered" evidence="5">
    <location>
        <begin position="1"/>
        <end position="41"/>
    </location>
</feature>
<dbReference type="Pfam" id="PF04228">
    <property type="entry name" value="Zn_peptidase"/>
    <property type="match status" value="1"/>
</dbReference>
<dbReference type="RefSeq" id="WP_345388118.1">
    <property type="nucleotide sequence ID" value="NZ_BAABHG010000002.1"/>
</dbReference>
<dbReference type="PANTHER" id="PTHR30168:SF0">
    <property type="entry name" value="INNER MEMBRANE PROTEIN"/>
    <property type="match status" value="1"/>
</dbReference>